<dbReference type="Proteomes" id="UP000467132">
    <property type="component" value="Unassembled WGS sequence"/>
</dbReference>
<protein>
    <recommendedName>
        <fullName evidence="5">YceG-like family protein</fullName>
    </recommendedName>
</protein>
<dbReference type="OrthoDB" id="1708369at2"/>
<feature type="transmembrane region" description="Helical" evidence="2">
    <location>
        <begin position="12"/>
        <end position="34"/>
    </location>
</feature>
<feature type="region of interest" description="Disordered" evidence="1">
    <location>
        <begin position="44"/>
        <end position="110"/>
    </location>
</feature>
<dbReference type="Gene3D" id="3.30.1490.480">
    <property type="entry name" value="Endolytic murein transglycosylase"/>
    <property type="match status" value="1"/>
</dbReference>
<reference evidence="3 4" key="1">
    <citation type="submission" date="2018-08" db="EMBL/GenBank/DDBJ databases">
        <title>Murine metabolic-syndrome-specific gut microbial biobank.</title>
        <authorList>
            <person name="Liu C."/>
        </authorList>
    </citation>
    <scope>NUCLEOTIDE SEQUENCE [LARGE SCALE GENOMIC DNA]</scope>
    <source>
        <strain evidence="3 4">583</strain>
    </source>
</reference>
<evidence type="ECO:0000313" key="4">
    <source>
        <dbReference type="Proteomes" id="UP000467132"/>
    </source>
</evidence>
<dbReference type="RefSeq" id="WP_160195834.1">
    <property type="nucleotide sequence ID" value="NZ_QXXA01000001.1"/>
</dbReference>
<feature type="compositionally biased region" description="Basic and acidic residues" evidence="1">
    <location>
        <begin position="57"/>
        <end position="85"/>
    </location>
</feature>
<sequence length="168" mass="19343">MKNFFEKLKDFIYDYIDFITVILVIILIGAIIFWRLDILFTDTEVDNPSNENDTNIEEPKEESNPNDEKEDEKNNSDENEENQKDESEEDSTDEEEVSSNDVEINIETGSSSESIADTLLDNNIIDDKEEFLLRLSDLGLETKLRPGTFVLKQNDNIDTIIKTLANQI</sequence>
<evidence type="ECO:0000313" key="3">
    <source>
        <dbReference type="EMBL" id="NBI05320.1"/>
    </source>
</evidence>
<dbReference type="EMBL" id="QXXA01000001">
    <property type="protein sequence ID" value="NBI05320.1"/>
    <property type="molecule type" value="Genomic_DNA"/>
</dbReference>
<organism evidence="3 4">
    <name type="scientific">Senegalia massiliensis</name>
    <dbReference type="NCBI Taxonomy" id="1720316"/>
    <lineage>
        <taxon>Bacteria</taxon>
        <taxon>Bacillati</taxon>
        <taxon>Bacillota</taxon>
        <taxon>Clostridia</taxon>
        <taxon>Eubacteriales</taxon>
        <taxon>Clostridiaceae</taxon>
        <taxon>Senegalia</taxon>
    </lineage>
</organism>
<evidence type="ECO:0000256" key="1">
    <source>
        <dbReference type="SAM" id="MobiDB-lite"/>
    </source>
</evidence>
<keyword evidence="4" id="KW-1185">Reference proteome</keyword>
<name>A0A845QTM5_9CLOT</name>
<comment type="caution">
    <text evidence="3">The sequence shown here is derived from an EMBL/GenBank/DDBJ whole genome shotgun (WGS) entry which is preliminary data.</text>
</comment>
<keyword evidence="2" id="KW-0812">Transmembrane</keyword>
<evidence type="ECO:0000256" key="2">
    <source>
        <dbReference type="SAM" id="Phobius"/>
    </source>
</evidence>
<dbReference type="AlphaFoldDB" id="A0A845QTM5"/>
<gene>
    <name evidence="3" type="ORF">D3Z33_00435</name>
</gene>
<feature type="compositionally biased region" description="Acidic residues" evidence="1">
    <location>
        <begin position="86"/>
        <end position="98"/>
    </location>
</feature>
<keyword evidence="2" id="KW-1133">Transmembrane helix</keyword>
<keyword evidence="2" id="KW-0472">Membrane</keyword>
<evidence type="ECO:0008006" key="5">
    <source>
        <dbReference type="Google" id="ProtNLM"/>
    </source>
</evidence>
<proteinExistence type="predicted"/>
<accession>A0A845QTM5</accession>